<comment type="subcellular location">
    <subcellularLocation>
        <location evidence="1">Cell membrane</location>
        <topology evidence="1">Multi-pass membrane protein</topology>
    </subcellularLocation>
</comment>
<sequence length="330" mass="36477">MRLSVVIPCFNEERGLAQLHEELSRVLPGVAEEFEVILVDDGSSDGTLRELRALAESDPRFTYLALSRNFGKEAAMLAGLSQSRGEVVAIMDADLQHPPELLGQMTSLLSNGYDQVVARRTRHGEPVLRKMISKLYYRVINKVVDVELEDGVGDFRVLTRRAVQALLSLGEYNRFSKGLFAWIGFDTAIVDYENVLRQAGDSTWTFRKLLNYGIDGVVSFNNRPLRLAIYLGGLVTALSFGYAAWLLVYALRDGVAVPGYLTLMCGVLGLGGLQLLFLGVIGEYLGRIYYESKQRPHFLVKESSGPREVPVAVPLGRDSAGGQFLERSAP</sequence>
<gene>
    <name evidence="11" type="ORF">NZH93_35655</name>
</gene>
<dbReference type="Proteomes" id="UP001141259">
    <property type="component" value="Unassembled WGS sequence"/>
</dbReference>
<keyword evidence="12" id="KW-1185">Reference proteome</keyword>
<evidence type="ECO:0000256" key="6">
    <source>
        <dbReference type="ARBA" id="ARBA00022989"/>
    </source>
</evidence>
<evidence type="ECO:0000313" key="11">
    <source>
        <dbReference type="EMBL" id="MCS7482214.1"/>
    </source>
</evidence>
<evidence type="ECO:0000256" key="9">
    <source>
        <dbReference type="SAM" id="Phobius"/>
    </source>
</evidence>
<dbReference type="PANTHER" id="PTHR48090:SF8">
    <property type="entry name" value="GLYCOSYLTRANSFERASE CSBB-RELATED"/>
    <property type="match status" value="1"/>
</dbReference>
<keyword evidence="4" id="KW-0808">Transferase</keyword>
<evidence type="ECO:0000256" key="8">
    <source>
        <dbReference type="ARBA" id="ARBA00038152"/>
    </source>
</evidence>
<keyword evidence="7 9" id="KW-0472">Membrane</keyword>
<dbReference type="GO" id="GO:0005886">
    <property type="term" value="C:plasma membrane"/>
    <property type="evidence" value="ECO:0007669"/>
    <property type="project" value="UniProtKB-SubCell"/>
</dbReference>
<dbReference type="InterPro" id="IPR029044">
    <property type="entry name" value="Nucleotide-diphossugar_trans"/>
</dbReference>
<dbReference type="CDD" id="cd04187">
    <property type="entry name" value="DPM1_like_bac"/>
    <property type="match status" value="1"/>
</dbReference>
<dbReference type="RefSeq" id="WP_259627688.1">
    <property type="nucleotide sequence ID" value="NZ_JANYMP010000022.1"/>
</dbReference>
<dbReference type="GO" id="GO:0016757">
    <property type="term" value="F:glycosyltransferase activity"/>
    <property type="evidence" value="ECO:0007669"/>
    <property type="project" value="UniProtKB-KW"/>
</dbReference>
<accession>A0A9X2VUA9</accession>
<keyword evidence="3" id="KW-0328">Glycosyltransferase</keyword>
<feature type="transmembrane region" description="Helical" evidence="9">
    <location>
        <begin position="260"/>
        <end position="285"/>
    </location>
</feature>
<keyword evidence="5 9" id="KW-0812">Transmembrane</keyword>
<dbReference type="SUPFAM" id="SSF53448">
    <property type="entry name" value="Nucleotide-diphospho-sugar transferases"/>
    <property type="match status" value="1"/>
</dbReference>
<reference evidence="11" key="1">
    <citation type="submission" date="2022-08" db="EMBL/GenBank/DDBJ databases">
        <authorList>
            <person name="Tistechok S."/>
            <person name="Samborskyy M."/>
            <person name="Roman I."/>
        </authorList>
    </citation>
    <scope>NUCLEOTIDE SEQUENCE</scope>
    <source>
        <strain evidence="11">DSM 103496</strain>
    </source>
</reference>
<dbReference type="FunFam" id="3.90.550.10:FF:000079">
    <property type="entry name" value="Probable glycosyl transferase"/>
    <property type="match status" value="1"/>
</dbReference>
<evidence type="ECO:0000256" key="2">
    <source>
        <dbReference type="ARBA" id="ARBA00022475"/>
    </source>
</evidence>
<keyword evidence="6 9" id="KW-1133">Transmembrane helix</keyword>
<dbReference type="Gene3D" id="3.90.550.10">
    <property type="entry name" value="Spore Coat Polysaccharide Biosynthesis Protein SpsA, Chain A"/>
    <property type="match status" value="1"/>
</dbReference>
<evidence type="ECO:0000256" key="1">
    <source>
        <dbReference type="ARBA" id="ARBA00004651"/>
    </source>
</evidence>
<feature type="domain" description="Glycosyltransferase 2-like" evidence="10">
    <location>
        <begin position="4"/>
        <end position="166"/>
    </location>
</feature>
<evidence type="ECO:0000259" key="10">
    <source>
        <dbReference type="Pfam" id="PF00535"/>
    </source>
</evidence>
<comment type="similarity">
    <text evidence="8">Belongs to the glycosyltransferase 2 family. GtrB subfamily.</text>
</comment>
<dbReference type="InterPro" id="IPR001173">
    <property type="entry name" value="Glyco_trans_2-like"/>
</dbReference>
<evidence type="ECO:0000256" key="3">
    <source>
        <dbReference type="ARBA" id="ARBA00022676"/>
    </source>
</evidence>
<evidence type="ECO:0000256" key="4">
    <source>
        <dbReference type="ARBA" id="ARBA00022679"/>
    </source>
</evidence>
<dbReference type="Pfam" id="PF00535">
    <property type="entry name" value="Glycos_transf_2"/>
    <property type="match status" value="1"/>
</dbReference>
<evidence type="ECO:0000313" key="12">
    <source>
        <dbReference type="Proteomes" id="UP001141259"/>
    </source>
</evidence>
<dbReference type="InterPro" id="IPR050256">
    <property type="entry name" value="Glycosyltransferase_2"/>
</dbReference>
<evidence type="ECO:0000256" key="5">
    <source>
        <dbReference type="ARBA" id="ARBA00022692"/>
    </source>
</evidence>
<feature type="transmembrane region" description="Helical" evidence="9">
    <location>
        <begin position="227"/>
        <end position="248"/>
    </location>
</feature>
<dbReference type="EMBL" id="JANYMP010000022">
    <property type="protein sequence ID" value="MCS7482214.1"/>
    <property type="molecule type" value="Genomic_DNA"/>
</dbReference>
<keyword evidence="2" id="KW-1003">Cell membrane</keyword>
<protein>
    <submittedName>
        <fullName evidence="11">Glycosyltransferase family 2 protein</fullName>
    </submittedName>
</protein>
<dbReference type="AlphaFoldDB" id="A0A9X2VUA9"/>
<comment type="caution">
    <text evidence="11">The sequence shown here is derived from an EMBL/GenBank/DDBJ whole genome shotgun (WGS) entry which is preliminary data.</text>
</comment>
<proteinExistence type="inferred from homology"/>
<dbReference type="PANTHER" id="PTHR48090">
    <property type="entry name" value="UNDECAPRENYL-PHOSPHATE 4-DEOXY-4-FORMAMIDO-L-ARABINOSE TRANSFERASE-RELATED"/>
    <property type="match status" value="1"/>
</dbReference>
<name>A0A9X2VUA9_9PSEU</name>
<organism evidence="11 12">
    <name type="scientific">Umezawaea endophytica</name>
    <dbReference type="NCBI Taxonomy" id="1654476"/>
    <lineage>
        <taxon>Bacteria</taxon>
        <taxon>Bacillati</taxon>
        <taxon>Actinomycetota</taxon>
        <taxon>Actinomycetes</taxon>
        <taxon>Pseudonocardiales</taxon>
        <taxon>Pseudonocardiaceae</taxon>
        <taxon>Umezawaea</taxon>
    </lineage>
</organism>
<evidence type="ECO:0000256" key="7">
    <source>
        <dbReference type="ARBA" id="ARBA00023136"/>
    </source>
</evidence>